<accession>A0ABM0ZBB2</accession>
<evidence type="ECO:0000256" key="1">
    <source>
        <dbReference type="ARBA" id="ARBA00004123"/>
    </source>
</evidence>
<proteinExistence type="predicted"/>
<protein>
    <submittedName>
        <fullName evidence="7">Uncharacterized protein LOC104789118</fullName>
    </submittedName>
</protein>
<dbReference type="InterPro" id="IPR035441">
    <property type="entry name" value="TFIIS/LEDGF_dom_sf"/>
</dbReference>
<dbReference type="Gene3D" id="1.20.930.10">
    <property type="entry name" value="Conserved domain common to transcription factors TFIIS, elongin A, CRSP70"/>
    <property type="match status" value="1"/>
</dbReference>
<organism evidence="6 7">
    <name type="scientific">Camelina sativa</name>
    <name type="common">False flax</name>
    <name type="synonym">Myagrum sativum</name>
    <dbReference type="NCBI Taxonomy" id="90675"/>
    <lineage>
        <taxon>Eukaryota</taxon>
        <taxon>Viridiplantae</taxon>
        <taxon>Streptophyta</taxon>
        <taxon>Embryophyta</taxon>
        <taxon>Tracheophyta</taxon>
        <taxon>Spermatophyta</taxon>
        <taxon>Magnoliopsida</taxon>
        <taxon>eudicotyledons</taxon>
        <taxon>Gunneridae</taxon>
        <taxon>Pentapetalae</taxon>
        <taxon>rosids</taxon>
        <taxon>malvids</taxon>
        <taxon>Brassicales</taxon>
        <taxon>Brassicaceae</taxon>
        <taxon>Camelineae</taxon>
        <taxon>Camelina</taxon>
    </lineage>
</organism>
<evidence type="ECO:0000256" key="3">
    <source>
        <dbReference type="PROSITE-ProRule" id="PRU00649"/>
    </source>
</evidence>
<dbReference type="GeneID" id="104789118"/>
<reference evidence="6" key="1">
    <citation type="journal article" date="2014" name="Nat. Commun.">
        <title>The emerging biofuel crop Camelina sativa retains a highly undifferentiated hexaploid genome structure.</title>
        <authorList>
            <person name="Kagale S."/>
            <person name="Koh C."/>
            <person name="Nixon J."/>
            <person name="Bollina V."/>
            <person name="Clarke W.E."/>
            <person name="Tuteja R."/>
            <person name="Spillane C."/>
            <person name="Robinson S.J."/>
            <person name="Links M.G."/>
            <person name="Clarke C."/>
            <person name="Higgins E.E."/>
            <person name="Huebert T."/>
            <person name="Sharpe A.G."/>
            <person name="Parkin I.A."/>
        </authorList>
    </citation>
    <scope>NUCLEOTIDE SEQUENCE [LARGE SCALE GENOMIC DNA]</scope>
    <source>
        <strain evidence="6">cv. DH55</strain>
    </source>
</reference>
<dbReference type="Proteomes" id="UP000694864">
    <property type="component" value="Chromosome 5"/>
</dbReference>
<evidence type="ECO:0000313" key="6">
    <source>
        <dbReference type="Proteomes" id="UP000694864"/>
    </source>
</evidence>
<evidence type="ECO:0000256" key="4">
    <source>
        <dbReference type="SAM" id="MobiDB-lite"/>
    </source>
</evidence>
<dbReference type="CDD" id="cd00183">
    <property type="entry name" value="TFIIS_I"/>
    <property type="match status" value="1"/>
</dbReference>
<evidence type="ECO:0000256" key="2">
    <source>
        <dbReference type="ARBA" id="ARBA00023242"/>
    </source>
</evidence>
<feature type="region of interest" description="Disordered" evidence="4">
    <location>
        <begin position="74"/>
        <end position="125"/>
    </location>
</feature>
<dbReference type="InterPro" id="IPR003617">
    <property type="entry name" value="TFIIS/CRSP70_N_sub"/>
</dbReference>
<keyword evidence="2 3" id="KW-0539">Nucleus</keyword>
<comment type="subcellular location">
    <subcellularLocation>
        <location evidence="1 3">Nucleus</location>
    </subcellularLocation>
</comment>
<sequence>MAIESRVLFNSSSVNLSSTVRSDASICNKALPLNLNKRKAVEPPCSESKKKKHQLSHDITAETRQIDERKSFAPARTTQKTKQSAIPMKVSKNYRSGAHGTGEIKQNLKKRKPDDVRKSVPETSRPLKLTLKLKKQPPAKVSEDPKICPVLKKNATETLELFEIAKKSADVANAKGILAAEAETSICVDSLALLMEFPICSAASETKRIMARLEHLTKHKNRKICNSASALLHCWRQSIRDQELRESNNKQGKGN</sequence>
<feature type="domain" description="TFIIS N-terminal" evidence="5">
    <location>
        <begin position="163"/>
        <end position="242"/>
    </location>
</feature>
<dbReference type="SMART" id="SM00509">
    <property type="entry name" value="TFS2N"/>
    <property type="match status" value="1"/>
</dbReference>
<name>A0ABM0ZBB2_CAMSA</name>
<keyword evidence="6" id="KW-1185">Reference proteome</keyword>
<evidence type="ECO:0000259" key="5">
    <source>
        <dbReference type="PROSITE" id="PS51319"/>
    </source>
</evidence>
<reference evidence="7" key="2">
    <citation type="submission" date="2025-08" db="UniProtKB">
        <authorList>
            <consortium name="RefSeq"/>
        </authorList>
    </citation>
    <scope>IDENTIFICATION</scope>
    <source>
        <tissue evidence="7">Leaf</tissue>
    </source>
</reference>
<evidence type="ECO:0000313" key="7">
    <source>
        <dbReference type="RefSeq" id="XP_010513163.1"/>
    </source>
</evidence>
<dbReference type="PROSITE" id="PS51319">
    <property type="entry name" value="TFIIS_N"/>
    <property type="match status" value="1"/>
</dbReference>
<dbReference type="PANTHER" id="PTHR31995:SF7">
    <property type="entry name" value="TRANSCRIPTION ELONGATION FACTOR (TFIIS) FAMILY PROTEIN"/>
    <property type="match status" value="1"/>
</dbReference>
<dbReference type="InterPro" id="IPR017923">
    <property type="entry name" value="TFIIS_N"/>
</dbReference>
<gene>
    <name evidence="7" type="primary">LOC104789118</name>
</gene>
<dbReference type="RefSeq" id="XP_010513163.1">
    <property type="nucleotide sequence ID" value="XM_010514861.1"/>
</dbReference>
<dbReference type="PANTHER" id="PTHR31995">
    <property type="entry name" value="TRANSCRIPTION FACTOR IIS FAMILY PROTEIN-RELATED"/>
    <property type="match status" value="1"/>
</dbReference>